<dbReference type="EMBL" id="PJQM01001989">
    <property type="protein sequence ID" value="RCH99089.1"/>
    <property type="molecule type" value="Genomic_DNA"/>
</dbReference>
<accession>A0A367KAD1</accession>
<dbReference type="Proteomes" id="UP000253551">
    <property type="component" value="Unassembled WGS sequence"/>
</dbReference>
<gene>
    <name evidence="1" type="ORF">CU098_010893</name>
</gene>
<dbReference type="AlphaFoldDB" id="A0A367KAD1"/>
<keyword evidence="2" id="KW-1185">Reference proteome</keyword>
<name>A0A367KAD1_RHIST</name>
<protein>
    <submittedName>
        <fullName evidence="1">Uncharacterized protein</fullName>
    </submittedName>
</protein>
<evidence type="ECO:0000313" key="2">
    <source>
        <dbReference type="Proteomes" id="UP000253551"/>
    </source>
</evidence>
<comment type="caution">
    <text evidence="1">The sequence shown here is derived from an EMBL/GenBank/DDBJ whole genome shotgun (WGS) entry which is preliminary data.</text>
</comment>
<proteinExistence type="predicted"/>
<evidence type="ECO:0000313" key="1">
    <source>
        <dbReference type="EMBL" id="RCH99089.1"/>
    </source>
</evidence>
<reference evidence="1 2" key="1">
    <citation type="journal article" date="2018" name="G3 (Bethesda)">
        <title>Phylogenetic and Phylogenomic Definition of Rhizopus Species.</title>
        <authorList>
            <person name="Gryganskyi A.P."/>
            <person name="Golan J."/>
            <person name="Dolatabadi S."/>
            <person name="Mondo S."/>
            <person name="Robb S."/>
            <person name="Idnurm A."/>
            <person name="Muszewska A."/>
            <person name="Steczkiewicz K."/>
            <person name="Masonjones S."/>
            <person name="Liao H.L."/>
            <person name="Gajdeczka M.T."/>
            <person name="Anike F."/>
            <person name="Vuek A."/>
            <person name="Anishchenko I.M."/>
            <person name="Voigt K."/>
            <person name="de Hoog G.S."/>
            <person name="Smith M.E."/>
            <person name="Heitman J."/>
            <person name="Vilgalys R."/>
            <person name="Stajich J.E."/>
        </authorList>
    </citation>
    <scope>NUCLEOTIDE SEQUENCE [LARGE SCALE GENOMIC DNA]</scope>
    <source>
        <strain evidence="1 2">LSU 92-RS-03</strain>
    </source>
</reference>
<organism evidence="1 2">
    <name type="scientific">Rhizopus stolonifer</name>
    <name type="common">Rhizopus nigricans</name>
    <dbReference type="NCBI Taxonomy" id="4846"/>
    <lineage>
        <taxon>Eukaryota</taxon>
        <taxon>Fungi</taxon>
        <taxon>Fungi incertae sedis</taxon>
        <taxon>Mucoromycota</taxon>
        <taxon>Mucoromycotina</taxon>
        <taxon>Mucoromycetes</taxon>
        <taxon>Mucorales</taxon>
        <taxon>Mucorineae</taxon>
        <taxon>Rhizopodaceae</taxon>
        <taxon>Rhizopus</taxon>
    </lineage>
</organism>
<sequence length="105" mass="12065">MVSLGLQNVGRKITSYILILPFNGVYVMYELGSVKLLDSLHKLSKLLMDMPIILRILDIFDRLCIRSANPPQPTHYRLAVSVFILNSIFSSTQDRKRSCHLKHHD</sequence>